<evidence type="ECO:0000259" key="4">
    <source>
        <dbReference type="PROSITE" id="PS01124"/>
    </source>
</evidence>
<dbReference type="PANTHER" id="PTHR43436:SF1">
    <property type="entry name" value="TRANSCRIPTIONAL REGULATORY PROTEIN"/>
    <property type="match status" value="1"/>
</dbReference>
<feature type="domain" description="HTH araC/xylS-type" evidence="4">
    <location>
        <begin position="189"/>
        <end position="287"/>
    </location>
</feature>
<organism evidence="5 6">
    <name type="scientific">Neisseria lisongii</name>
    <dbReference type="NCBI Taxonomy" id="2912188"/>
    <lineage>
        <taxon>Bacteria</taxon>
        <taxon>Pseudomonadati</taxon>
        <taxon>Pseudomonadota</taxon>
        <taxon>Betaproteobacteria</taxon>
        <taxon>Neisseriales</taxon>
        <taxon>Neisseriaceae</taxon>
        <taxon>Neisseria</taxon>
    </lineage>
</organism>
<sequence>MLSEQTIQTLLQLAPKNEVWQTPIKGLFVHQCDKPQHFESYIQEPSVCIVLQGERQICLGDECTVFSQPHFMFCPVNMPVTMQVQHANAEKPYLSVSMKLDLEEVSRLLLRLPSHYPTATNDHTFNQWHLEQGLSEAFERLLNLLKTPNEIDFLAPLYQQEIYYRLLQGKAGEKLRALLSFGSHTQRIAQATQWIQNHFAEPLSVESLATQCGMSVSGFHHHFKKITHLSPLQYQKSLRLTEARKQLQAKPESIAAVAFAVGYESPSQFSREYNRYFGYSPRGELGGINLKNHLYIVDSF</sequence>
<dbReference type="SMART" id="SM00342">
    <property type="entry name" value="HTH_ARAC"/>
    <property type="match status" value="1"/>
</dbReference>
<evidence type="ECO:0000256" key="1">
    <source>
        <dbReference type="ARBA" id="ARBA00023015"/>
    </source>
</evidence>
<dbReference type="InterPro" id="IPR018062">
    <property type="entry name" value="HTH_AraC-typ_CS"/>
</dbReference>
<dbReference type="RefSeq" id="WP_237091848.1">
    <property type="nucleotide sequence ID" value="NZ_CP116766.1"/>
</dbReference>
<proteinExistence type="predicted"/>
<reference evidence="5 6" key="1">
    <citation type="submission" date="2023-01" db="EMBL/GenBank/DDBJ databases">
        <authorList>
            <person name="Yang C."/>
        </authorList>
    </citation>
    <scope>NUCLEOTIDE SEQUENCE [LARGE SCALE GENOMIC DNA]</scope>
    <source>
        <strain evidence="5 6">ZJ106</strain>
    </source>
</reference>
<evidence type="ECO:0000313" key="6">
    <source>
        <dbReference type="Proteomes" id="UP001221268"/>
    </source>
</evidence>
<dbReference type="InterPro" id="IPR018060">
    <property type="entry name" value="HTH_AraC"/>
</dbReference>
<name>A0ABY7RLM0_9NEIS</name>
<dbReference type="PROSITE" id="PS00041">
    <property type="entry name" value="HTH_ARAC_FAMILY_1"/>
    <property type="match status" value="1"/>
</dbReference>
<keyword evidence="3" id="KW-0804">Transcription</keyword>
<dbReference type="Proteomes" id="UP001221268">
    <property type="component" value="Chromosome"/>
</dbReference>
<keyword evidence="2" id="KW-0238">DNA-binding</keyword>
<evidence type="ECO:0000256" key="3">
    <source>
        <dbReference type="ARBA" id="ARBA00023163"/>
    </source>
</evidence>
<dbReference type="PANTHER" id="PTHR43436">
    <property type="entry name" value="ARAC-FAMILY TRANSCRIPTIONAL REGULATOR"/>
    <property type="match status" value="1"/>
</dbReference>
<accession>A0ABY7RLM0</accession>
<dbReference type="Pfam" id="PF12833">
    <property type="entry name" value="HTH_18"/>
    <property type="match status" value="1"/>
</dbReference>
<dbReference type="PROSITE" id="PS01124">
    <property type="entry name" value="HTH_ARAC_FAMILY_2"/>
    <property type="match status" value="1"/>
</dbReference>
<dbReference type="Pfam" id="PF06719">
    <property type="entry name" value="AraC_N"/>
    <property type="match status" value="1"/>
</dbReference>
<keyword evidence="6" id="KW-1185">Reference proteome</keyword>
<dbReference type="InterPro" id="IPR009594">
    <property type="entry name" value="Tscrpt_reg_HTH_AraC_N"/>
</dbReference>
<evidence type="ECO:0000256" key="2">
    <source>
        <dbReference type="ARBA" id="ARBA00023125"/>
    </source>
</evidence>
<dbReference type="EMBL" id="CP116766">
    <property type="protein sequence ID" value="WCL72157.1"/>
    <property type="molecule type" value="Genomic_DNA"/>
</dbReference>
<dbReference type="SUPFAM" id="SSF46689">
    <property type="entry name" value="Homeodomain-like"/>
    <property type="match status" value="2"/>
</dbReference>
<dbReference type="InterPro" id="IPR009057">
    <property type="entry name" value="Homeodomain-like_sf"/>
</dbReference>
<evidence type="ECO:0000313" key="5">
    <source>
        <dbReference type="EMBL" id="WCL72157.1"/>
    </source>
</evidence>
<protein>
    <submittedName>
        <fullName evidence="5">AraC family transcriptional regulator</fullName>
    </submittedName>
</protein>
<gene>
    <name evidence="5" type="ORF">PJU73_03350</name>
</gene>
<dbReference type="Gene3D" id="1.10.10.60">
    <property type="entry name" value="Homeodomain-like"/>
    <property type="match status" value="2"/>
</dbReference>
<keyword evidence="1" id="KW-0805">Transcription regulation</keyword>